<sequence>MVLINVLIIGRPAISKIHYFYDGDEEVTEKEVNFQDVYDNLFANIKAIKKTHIFAFSDSGGNSNYAHHKSFLVLNENLQSGFVLLHTYPEFHNNFIENTPLGVSHTQHMICISLESKIDVDTLLKAYNIIKPNLQFYKGIDDKVKEAKTGQNNPSYRHRYLMGI</sequence>
<comment type="caution">
    <text evidence="3">The sequence shown here is derived from an EMBL/GenBank/DDBJ whole genome shotgun (WGS) entry which is preliminary data.</text>
</comment>
<comment type="similarity">
    <text evidence="1">Belongs to the DNase II family.</text>
</comment>
<accession>A0A152A667</accession>
<reference evidence="3 4" key="1">
    <citation type="submission" date="2015-12" db="EMBL/GenBank/DDBJ databases">
        <title>Dictyostelia acquired genes for synthesis and detection of signals that induce cell-type specialization by lateral gene transfer from prokaryotes.</title>
        <authorList>
            <person name="Gloeckner G."/>
            <person name="Schaap P."/>
        </authorList>
    </citation>
    <scope>NUCLEOTIDE SEQUENCE [LARGE SCALE GENOMIC DNA]</scope>
    <source>
        <strain evidence="3 4">TK</strain>
    </source>
</reference>
<dbReference type="InParanoid" id="A0A152A667"/>
<dbReference type="Proteomes" id="UP000076078">
    <property type="component" value="Unassembled WGS sequence"/>
</dbReference>
<gene>
    <name evidence="3" type="ORF">DLAC_11485</name>
</gene>
<dbReference type="GO" id="GO:0004531">
    <property type="term" value="F:deoxyribonuclease II activity"/>
    <property type="evidence" value="ECO:0007669"/>
    <property type="project" value="InterPro"/>
</dbReference>
<dbReference type="InterPro" id="IPR004947">
    <property type="entry name" value="DNase_II"/>
</dbReference>
<evidence type="ECO:0000256" key="1">
    <source>
        <dbReference type="ARBA" id="ARBA00007527"/>
    </source>
</evidence>
<organism evidence="3 4">
    <name type="scientific">Tieghemostelium lacteum</name>
    <name type="common">Slime mold</name>
    <name type="synonym">Dictyostelium lacteum</name>
    <dbReference type="NCBI Taxonomy" id="361077"/>
    <lineage>
        <taxon>Eukaryota</taxon>
        <taxon>Amoebozoa</taxon>
        <taxon>Evosea</taxon>
        <taxon>Eumycetozoa</taxon>
        <taxon>Dictyostelia</taxon>
        <taxon>Dictyosteliales</taxon>
        <taxon>Raperosteliaceae</taxon>
        <taxon>Tieghemostelium</taxon>
    </lineage>
</organism>
<name>A0A152A667_TIELA</name>
<evidence type="ECO:0000313" key="3">
    <source>
        <dbReference type="EMBL" id="KYR01605.1"/>
    </source>
</evidence>
<proteinExistence type="inferred from homology"/>
<dbReference type="EMBL" id="LODT01000006">
    <property type="protein sequence ID" value="KYR01605.1"/>
    <property type="molecule type" value="Genomic_DNA"/>
</dbReference>
<evidence type="ECO:0000313" key="4">
    <source>
        <dbReference type="Proteomes" id="UP000076078"/>
    </source>
</evidence>
<keyword evidence="2" id="KW-0378">Hydrolase</keyword>
<protein>
    <submittedName>
        <fullName evidence="3">Uncharacterized protein</fullName>
    </submittedName>
</protein>
<dbReference type="AlphaFoldDB" id="A0A152A667"/>
<evidence type="ECO:0000256" key="2">
    <source>
        <dbReference type="ARBA" id="ARBA00022801"/>
    </source>
</evidence>
<keyword evidence="4" id="KW-1185">Reference proteome</keyword>
<dbReference type="Pfam" id="PF03265">
    <property type="entry name" value="DNase_II"/>
    <property type="match status" value="1"/>
</dbReference>